<feature type="transmembrane region" description="Helical" evidence="13">
    <location>
        <begin position="6"/>
        <end position="24"/>
    </location>
</feature>
<dbReference type="KEGG" id="ddu:GF1_30300"/>
<gene>
    <name evidence="15" type="primary">nhaP</name>
    <name evidence="15" type="ORF">GF1_30300</name>
</gene>
<dbReference type="PANTHER" id="PTHR10110:SF195">
    <property type="entry name" value="NA(+)_H(+) ANTIPORTER NHAS2"/>
    <property type="match status" value="1"/>
</dbReference>
<evidence type="ECO:0000256" key="1">
    <source>
        <dbReference type="ARBA" id="ARBA00004651"/>
    </source>
</evidence>
<dbReference type="InterPro" id="IPR018422">
    <property type="entry name" value="Cation/H_exchanger_CPA1"/>
</dbReference>
<dbReference type="Proteomes" id="UP001063350">
    <property type="component" value="Chromosome"/>
</dbReference>
<feature type="transmembrane region" description="Helical" evidence="13">
    <location>
        <begin position="288"/>
        <end position="310"/>
    </location>
</feature>
<feature type="transmembrane region" description="Helical" evidence="13">
    <location>
        <begin position="316"/>
        <end position="344"/>
    </location>
</feature>
<keyword evidence="4" id="KW-0050">Antiport</keyword>
<evidence type="ECO:0000256" key="13">
    <source>
        <dbReference type="SAM" id="Phobius"/>
    </source>
</evidence>
<keyword evidence="7 13" id="KW-1133">Transmembrane helix</keyword>
<comment type="subcellular location">
    <subcellularLocation>
        <location evidence="1">Cell membrane</location>
        <topology evidence="1">Multi-pass membrane protein</topology>
    </subcellularLocation>
</comment>
<evidence type="ECO:0000256" key="6">
    <source>
        <dbReference type="ARBA" id="ARBA00022692"/>
    </source>
</evidence>
<name>A0A915XJA1_9BACT</name>
<dbReference type="AlphaFoldDB" id="A0A915XJA1"/>
<evidence type="ECO:0000256" key="5">
    <source>
        <dbReference type="ARBA" id="ARBA00022475"/>
    </source>
</evidence>
<evidence type="ECO:0000256" key="3">
    <source>
        <dbReference type="ARBA" id="ARBA00022448"/>
    </source>
</evidence>
<dbReference type="Pfam" id="PF00999">
    <property type="entry name" value="Na_H_Exchanger"/>
    <property type="match status" value="1"/>
</dbReference>
<feature type="compositionally biased region" description="Polar residues" evidence="12">
    <location>
        <begin position="411"/>
        <end position="424"/>
    </location>
</feature>
<feature type="transmembrane region" description="Helical" evidence="13">
    <location>
        <begin position="172"/>
        <end position="190"/>
    </location>
</feature>
<comment type="similarity">
    <text evidence="2">Belongs to the monovalent cation:proton antiporter 1 (CPA1) transporter (TC 2.A.36) family.</text>
</comment>
<keyword evidence="8" id="KW-0915">Sodium</keyword>
<sequence>MGLYDILVILVTLAAIFAYVNARYLRLPRTIGLMAMSLAVSLVLLTLGRAGILPLEAQVQHLLGRLDFYDTLMHGMLGFLLFAGALHVNFDDLLSRGWIISGLATAGVLASTLLVGGFAWAILRFLGLEVDFLYCLLFGALISPTDPIAVLGIMKQAGAPKELETTIAGESLFNDGMGVVIFLALLATLANGGQMHWQEVGVLFGLEAGGGILLGAGLGLLCYQLLKRVDNYQVEILLTLSLVMGGYRLAELLHVSAPLAIVVAGLLVGNHGRHLGMSPMTRRHLDTFWELVDEILNAVLFVLIGLEILLLPHDLWALGAGFLLIPFVLLARFLSVGGVVRILARFRSFGRGTVVILTWAGLRGGISVALALALPAGPERDILIPVTYVIMAFSILVQGLTVTPLLSRFQPQPSGEEVSTTGPPGTSDDRSGKAPGPH</sequence>
<keyword evidence="6 13" id="KW-0812">Transmembrane</keyword>
<feature type="transmembrane region" description="Helical" evidence="13">
    <location>
        <begin position="97"/>
        <end position="123"/>
    </location>
</feature>
<evidence type="ECO:0000256" key="11">
    <source>
        <dbReference type="ARBA" id="ARBA00023201"/>
    </source>
</evidence>
<evidence type="ECO:0000256" key="4">
    <source>
        <dbReference type="ARBA" id="ARBA00022449"/>
    </source>
</evidence>
<organism evidence="15 16">
    <name type="scientific">Desulfolithobacter dissulfuricans</name>
    <dbReference type="NCBI Taxonomy" id="2795293"/>
    <lineage>
        <taxon>Bacteria</taxon>
        <taxon>Pseudomonadati</taxon>
        <taxon>Thermodesulfobacteriota</taxon>
        <taxon>Desulfobulbia</taxon>
        <taxon>Desulfobulbales</taxon>
        <taxon>Desulfobulbaceae</taxon>
        <taxon>Desulfolithobacter</taxon>
    </lineage>
</organism>
<feature type="transmembrane region" description="Helical" evidence="13">
    <location>
        <begin position="31"/>
        <end position="52"/>
    </location>
</feature>
<keyword evidence="11" id="KW-0739">Sodium transport</keyword>
<feature type="region of interest" description="Disordered" evidence="12">
    <location>
        <begin position="411"/>
        <end position="438"/>
    </location>
</feature>
<keyword evidence="9" id="KW-0406">Ion transport</keyword>
<evidence type="ECO:0000256" key="12">
    <source>
        <dbReference type="SAM" id="MobiDB-lite"/>
    </source>
</evidence>
<keyword evidence="3" id="KW-0813">Transport</keyword>
<dbReference type="GO" id="GO:0015386">
    <property type="term" value="F:potassium:proton antiporter activity"/>
    <property type="evidence" value="ECO:0007669"/>
    <property type="project" value="TreeGrafter"/>
</dbReference>
<dbReference type="InterPro" id="IPR006153">
    <property type="entry name" value="Cation/H_exchanger_TM"/>
</dbReference>
<feature type="transmembrane region" description="Helical" evidence="13">
    <location>
        <begin position="382"/>
        <end position="406"/>
    </location>
</feature>
<dbReference type="GO" id="GO:0005886">
    <property type="term" value="C:plasma membrane"/>
    <property type="evidence" value="ECO:0007669"/>
    <property type="project" value="UniProtKB-SubCell"/>
</dbReference>
<evidence type="ECO:0000256" key="8">
    <source>
        <dbReference type="ARBA" id="ARBA00023053"/>
    </source>
</evidence>
<dbReference type="EMBL" id="AP024233">
    <property type="protein sequence ID" value="BCO10654.1"/>
    <property type="molecule type" value="Genomic_DNA"/>
</dbReference>
<feature type="transmembrane region" description="Helical" evidence="13">
    <location>
        <begin position="72"/>
        <end position="90"/>
    </location>
</feature>
<keyword evidence="10 13" id="KW-0472">Membrane</keyword>
<proteinExistence type="inferred from homology"/>
<keyword evidence="16" id="KW-1185">Reference proteome</keyword>
<evidence type="ECO:0000256" key="2">
    <source>
        <dbReference type="ARBA" id="ARBA00007367"/>
    </source>
</evidence>
<evidence type="ECO:0000313" key="16">
    <source>
        <dbReference type="Proteomes" id="UP001063350"/>
    </source>
</evidence>
<dbReference type="GO" id="GO:0098719">
    <property type="term" value="P:sodium ion import across plasma membrane"/>
    <property type="evidence" value="ECO:0007669"/>
    <property type="project" value="TreeGrafter"/>
</dbReference>
<feature type="transmembrane region" description="Helical" evidence="13">
    <location>
        <begin position="246"/>
        <end position="268"/>
    </location>
</feature>
<accession>A0A915XJA1</accession>
<reference evidence="15" key="1">
    <citation type="submission" date="2020-12" db="EMBL/GenBank/DDBJ databases">
        <title>Desulfobium dissulfuricans gen. nov., sp. nov., a novel mesophilic, sulfate-reducing bacterium isolated from a deep-sea hydrothermal vent.</title>
        <authorList>
            <person name="Hashimoto Y."/>
            <person name="Tame A."/>
            <person name="Sawayama S."/>
            <person name="Miyazaki J."/>
            <person name="Takai K."/>
            <person name="Nakagawa S."/>
        </authorList>
    </citation>
    <scope>NUCLEOTIDE SEQUENCE</scope>
    <source>
        <strain evidence="15">GF1</strain>
    </source>
</reference>
<feature type="transmembrane region" description="Helical" evidence="13">
    <location>
        <begin position="202"/>
        <end position="226"/>
    </location>
</feature>
<dbReference type="RefSeq" id="WP_267927373.1">
    <property type="nucleotide sequence ID" value="NZ_AP024233.1"/>
</dbReference>
<evidence type="ECO:0000313" key="15">
    <source>
        <dbReference type="EMBL" id="BCO10654.1"/>
    </source>
</evidence>
<evidence type="ECO:0000256" key="7">
    <source>
        <dbReference type="ARBA" id="ARBA00022989"/>
    </source>
</evidence>
<evidence type="ECO:0000256" key="10">
    <source>
        <dbReference type="ARBA" id="ARBA00023136"/>
    </source>
</evidence>
<dbReference type="Gene3D" id="6.10.140.1330">
    <property type="match status" value="1"/>
</dbReference>
<dbReference type="GO" id="GO:0051453">
    <property type="term" value="P:regulation of intracellular pH"/>
    <property type="evidence" value="ECO:0007669"/>
    <property type="project" value="TreeGrafter"/>
</dbReference>
<dbReference type="GO" id="GO:0015385">
    <property type="term" value="F:sodium:proton antiporter activity"/>
    <property type="evidence" value="ECO:0007669"/>
    <property type="project" value="InterPro"/>
</dbReference>
<protein>
    <submittedName>
        <fullName evidence="15">Na(+)/H(+) antiporter NhaP</fullName>
    </submittedName>
</protein>
<evidence type="ECO:0000259" key="14">
    <source>
        <dbReference type="Pfam" id="PF00999"/>
    </source>
</evidence>
<feature type="domain" description="Cation/H+ exchanger transmembrane" evidence="14">
    <location>
        <begin position="13"/>
        <end position="407"/>
    </location>
</feature>
<feature type="transmembrane region" description="Helical" evidence="13">
    <location>
        <begin position="356"/>
        <end position="376"/>
    </location>
</feature>
<dbReference type="PANTHER" id="PTHR10110">
    <property type="entry name" value="SODIUM/HYDROGEN EXCHANGER"/>
    <property type="match status" value="1"/>
</dbReference>
<keyword evidence="5" id="KW-1003">Cell membrane</keyword>
<evidence type="ECO:0000256" key="9">
    <source>
        <dbReference type="ARBA" id="ARBA00023065"/>
    </source>
</evidence>